<dbReference type="PANTHER" id="PTHR45947">
    <property type="entry name" value="SULFOQUINOVOSYL TRANSFERASE SQD2"/>
    <property type="match status" value="1"/>
</dbReference>
<dbReference type="GO" id="GO:0016757">
    <property type="term" value="F:glycosyltransferase activity"/>
    <property type="evidence" value="ECO:0007669"/>
    <property type="project" value="InterPro"/>
</dbReference>
<dbReference type="InterPro" id="IPR050194">
    <property type="entry name" value="Glycosyltransferase_grp1"/>
</dbReference>
<accession>A0A845ESR2</accession>
<evidence type="ECO:0000259" key="2">
    <source>
        <dbReference type="Pfam" id="PF13579"/>
    </source>
</evidence>
<dbReference type="Gene3D" id="3.40.50.2000">
    <property type="entry name" value="Glycogen Phosphorylase B"/>
    <property type="match status" value="2"/>
</dbReference>
<evidence type="ECO:0000313" key="3">
    <source>
        <dbReference type="EMBL" id="MYL62210.1"/>
    </source>
</evidence>
<sequence length="353" mass="41019">MNVLLLTDKLIHGGAENYFCRLENELHNSDFRIYTAAGPGELFSQIKYKENFHSMSRTNHLKNIWDIRRLIEKHRIDVIHANSLRMVLYLCFIKLLSMKEKSFKIIYTKHNVTVLEKSPALFSHLVNRYVDRIIAVSQFERENLIRTGVKASKVTTVYNGVDLEKFHFRKKAKREHYKVGILARLSEEKNHGLFLQIANDLRDIHNLMFYIAGDGPEREEIIKQIESLDLGDKVVLVGNTAHPEQFIEEMDLLLLTSKREVFPMVMLEAMAVGTPLLTIDVGGVKEAIINNETGFLVQQYYAHHFCSVIRRLVEDREISSRLIQQARRKVEEEFSMETMVDRTLNEYIGLSHS</sequence>
<protein>
    <submittedName>
        <fullName evidence="3">Glycosyltransferase</fullName>
    </submittedName>
</protein>
<dbReference type="CDD" id="cd03819">
    <property type="entry name" value="GT4_WavL-like"/>
    <property type="match status" value="1"/>
</dbReference>
<dbReference type="EMBL" id="WMEY01000001">
    <property type="protein sequence ID" value="MYL62210.1"/>
    <property type="molecule type" value="Genomic_DNA"/>
</dbReference>
<feature type="domain" description="Glycosyltransferase subfamily 4-like N-terminal" evidence="2">
    <location>
        <begin position="13"/>
        <end position="160"/>
    </location>
</feature>
<organism evidence="3 4">
    <name type="scientific">Guptibacillus hwajinpoensis</name>
    <dbReference type="NCBI Taxonomy" id="208199"/>
    <lineage>
        <taxon>Bacteria</taxon>
        <taxon>Bacillati</taxon>
        <taxon>Bacillota</taxon>
        <taxon>Bacilli</taxon>
        <taxon>Bacillales</taxon>
        <taxon>Guptibacillaceae</taxon>
        <taxon>Guptibacillus</taxon>
    </lineage>
</organism>
<keyword evidence="3" id="KW-0808">Transferase</keyword>
<gene>
    <name evidence="3" type="ORF">GLW07_02450</name>
</gene>
<dbReference type="Pfam" id="PF13579">
    <property type="entry name" value="Glyco_trans_4_4"/>
    <property type="match status" value="1"/>
</dbReference>
<dbReference type="RefSeq" id="WP_160918079.1">
    <property type="nucleotide sequence ID" value="NZ_WMEY01000001.1"/>
</dbReference>
<comment type="caution">
    <text evidence="3">The sequence shown here is derived from an EMBL/GenBank/DDBJ whole genome shotgun (WGS) entry which is preliminary data.</text>
</comment>
<evidence type="ECO:0000259" key="1">
    <source>
        <dbReference type="Pfam" id="PF00534"/>
    </source>
</evidence>
<dbReference type="Proteomes" id="UP000447833">
    <property type="component" value="Unassembled WGS sequence"/>
</dbReference>
<dbReference type="PANTHER" id="PTHR45947:SF3">
    <property type="entry name" value="SULFOQUINOVOSYL TRANSFERASE SQD2"/>
    <property type="match status" value="1"/>
</dbReference>
<dbReference type="InterPro" id="IPR028098">
    <property type="entry name" value="Glyco_trans_4-like_N"/>
</dbReference>
<feature type="domain" description="Glycosyl transferase family 1" evidence="1">
    <location>
        <begin position="165"/>
        <end position="328"/>
    </location>
</feature>
<dbReference type="InterPro" id="IPR001296">
    <property type="entry name" value="Glyco_trans_1"/>
</dbReference>
<evidence type="ECO:0000313" key="4">
    <source>
        <dbReference type="Proteomes" id="UP000447833"/>
    </source>
</evidence>
<dbReference type="Pfam" id="PF00534">
    <property type="entry name" value="Glycos_transf_1"/>
    <property type="match status" value="1"/>
</dbReference>
<reference evidence="3 4" key="1">
    <citation type="submission" date="2019-11" db="EMBL/GenBank/DDBJ databases">
        <title>Genome sequences of 17 halophilic strains isolated from different environments.</title>
        <authorList>
            <person name="Furrow R.E."/>
        </authorList>
    </citation>
    <scope>NUCLEOTIDE SEQUENCE [LARGE SCALE GENOMIC DNA]</scope>
    <source>
        <strain evidence="3 4">22506_14_FS</strain>
    </source>
</reference>
<name>A0A845ESR2_9BACL</name>
<dbReference type="AlphaFoldDB" id="A0A845ESR2"/>
<proteinExistence type="predicted"/>
<dbReference type="SUPFAM" id="SSF53756">
    <property type="entry name" value="UDP-Glycosyltransferase/glycogen phosphorylase"/>
    <property type="match status" value="1"/>
</dbReference>